<dbReference type="PANTHER" id="PTHR43280">
    <property type="entry name" value="ARAC-FAMILY TRANSCRIPTIONAL REGULATOR"/>
    <property type="match status" value="1"/>
</dbReference>
<dbReference type="PROSITE" id="PS01124">
    <property type="entry name" value="HTH_ARAC_FAMILY_2"/>
    <property type="match status" value="1"/>
</dbReference>
<accession>A0A369AXH5</accession>
<dbReference type="GO" id="GO:0043565">
    <property type="term" value="F:sequence-specific DNA binding"/>
    <property type="evidence" value="ECO:0007669"/>
    <property type="project" value="InterPro"/>
</dbReference>
<evidence type="ECO:0000256" key="4">
    <source>
        <dbReference type="PROSITE-ProRule" id="PRU00169"/>
    </source>
</evidence>
<evidence type="ECO:0000313" key="6">
    <source>
        <dbReference type="Proteomes" id="UP000288197"/>
    </source>
</evidence>
<evidence type="ECO:0000256" key="1">
    <source>
        <dbReference type="ARBA" id="ARBA00023015"/>
    </source>
</evidence>
<evidence type="ECO:0000256" key="3">
    <source>
        <dbReference type="ARBA" id="ARBA00023163"/>
    </source>
</evidence>
<dbReference type="SUPFAM" id="SSF46689">
    <property type="entry name" value="Homeodomain-like"/>
    <property type="match status" value="2"/>
</dbReference>
<dbReference type="OrthoDB" id="342399at2"/>
<reference evidence="5 6" key="1">
    <citation type="submission" date="2017-05" db="EMBL/GenBank/DDBJ databases">
        <title>Vagococcus spp. assemblies.</title>
        <authorList>
            <person name="Gulvik C.A."/>
        </authorList>
    </citation>
    <scope>NUCLEOTIDE SEQUENCE [LARGE SCALE GENOMIC DNA]</scope>
    <source>
        <strain evidence="5 6">NCFB 2497</strain>
    </source>
</reference>
<keyword evidence="4" id="KW-0597">Phosphoprotein</keyword>
<name>A0A369AXH5_9ENTE</name>
<keyword evidence="3" id="KW-0804">Transcription</keyword>
<dbReference type="Pfam" id="PF00072">
    <property type="entry name" value="Response_reg"/>
    <property type="match status" value="1"/>
</dbReference>
<dbReference type="RefSeq" id="WP_114289935.1">
    <property type="nucleotide sequence ID" value="NZ_CP122523.1"/>
</dbReference>
<dbReference type="Gene3D" id="3.40.50.2300">
    <property type="match status" value="1"/>
</dbReference>
<dbReference type="Gene3D" id="1.10.10.60">
    <property type="entry name" value="Homeodomain-like"/>
    <property type="match status" value="2"/>
</dbReference>
<dbReference type="InterPro" id="IPR018060">
    <property type="entry name" value="HTH_AraC"/>
</dbReference>
<dbReference type="PROSITE" id="PS00041">
    <property type="entry name" value="HTH_ARAC_FAMILY_1"/>
    <property type="match status" value="1"/>
</dbReference>
<dbReference type="AlphaFoldDB" id="A0A369AXH5"/>
<evidence type="ECO:0000313" key="5">
    <source>
        <dbReference type="EMBL" id="RSU01225.1"/>
    </source>
</evidence>
<dbReference type="SUPFAM" id="SSF52172">
    <property type="entry name" value="CheY-like"/>
    <property type="match status" value="1"/>
</dbReference>
<dbReference type="InterPro" id="IPR018062">
    <property type="entry name" value="HTH_AraC-typ_CS"/>
</dbReference>
<organism evidence="5 6">
    <name type="scientific">Vagococcus fluvialis</name>
    <dbReference type="NCBI Taxonomy" id="2738"/>
    <lineage>
        <taxon>Bacteria</taxon>
        <taxon>Bacillati</taxon>
        <taxon>Bacillota</taxon>
        <taxon>Bacilli</taxon>
        <taxon>Lactobacillales</taxon>
        <taxon>Enterococcaceae</taxon>
        <taxon>Vagococcus</taxon>
    </lineage>
</organism>
<comment type="caution">
    <text evidence="5">The sequence shown here is derived from an EMBL/GenBank/DDBJ whole genome shotgun (WGS) entry which is preliminary data.</text>
</comment>
<evidence type="ECO:0000256" key="2">
    <source>
        <dbReference type="ARBA" id="ARBA00023125"/>
    </source>
</evidence>
<proteinExistence type="predicted"/>
<dbReference type="PANTHER" id="PTHR43280:SF28">
    <property type="entry name" value="HTH-TYPE TRANSCRIPTIONAL ACTIVATOR RHAS"/>
    <property type="match status" value="1"/>
</dbReference>
<dbReference type="InterPro" id="IPR001789">
    <property type="entry name" value="Sig_transdc_resp-reg_receiver"/>
</dbReference>
<gene>
    <name evidence="5" type="ORF">CBF32_08760</name>
</gene>
<dbReference type="PROSITE" id="PS50110">
    <property type="entry name" value="RESPONSE_REGULATORY"/>
    <property type="match status" value="1"/>
</dbReference>
<dbReference type="EMBL" id="NGJX01000008">
    <property type="protein sequence ID" value="RSU01225.1"/>
    <property type="molecule type" value="Genomic_DNA"/>
</dbReference>
<protein>
    <submittedName>
        <fullName evidence="5">Uncharacterized protein</fullName>
    </submittedName>
</protein>
<keyword evidence="2" id="KW-0238">DNA-binding</keyword>
<dbReference type="InterPro" id="IPR020449">
    <property type="entry name" value="Tscrpt_reg_AraC-type_HTH"/>
</dbReference>
<dbReference type="InterPro" id="IPR011006">
    <property type="entry name" value="CheY-like_superfamily"/>
</dbReference>
<dbReference type="GO" id="GO:0003700">
    <property type="term" value="F:DNA-binding transcription factor activity"/>
    <property type="evidence" value="ECO:0007669"/>
    <property type="project" value="InterPro"/>
</dbReference>
<dbReference type="Proteomes" id="UP000288197">
    <property type="component" value="Unassembled WGS sequence"/>
</dbReference>
<dbReference type="InterPro" id="IPR009057">
    <property type="entry name" value="Homeodomain-like_sf"/>
</dbReference>
<dbReference type="PRINTS" id="PR00032">
    <property type="entry name" value="HTHARAC"/>
</dbReference>
<dbReference type="GeneID" id="63146798"/>
<sequence length="257" mass="29992">MCHVLKITQDVELNGTLDRLFLRYFVNVIQLPDAINYKEAIAVGKNHEPEILLIDLNLNDDNPYAIIKELKAMHPNLRCIFFDEKESFQNIQQVMRMGAIDYLVKPLKEEEALTSIHRAIISLNQVSLLEHRVGKDSQTNNETILPMIEYIHNHFHTEMNLDDLANFMHLNKAYLCQLFKKEVGMTYVAYLTQYRVEQAKKRLRETSLSLGEISEEVGYTDPAYFSRIFKKQTSISPNQYRQTYKGDYIATTFYAKV</sequence>
<feature type="modified residue" description="4-aspartylphosphate" evidence="4">
    <location>
        <position position="55"/>
    </location>
</feature>
<dbReference type="Pfam" id="PF12833">
    <property type="entry name" value="HTH_18"/>
    <property type="match status" value="1"/>
</dbReference>
<keyword evidence="6" id="KW-1185">Reference proteome</keyword>
<keyword evidence="1" id="KW-0805">Transcription regulation</keyword>
<dbReference type="GO" id="GO:0000160">
    <property type="term" value="P:phosphorelay signal transduction system"/>
    <property type="evidence" value="ECO:0007669"/>
    <property type="project" value="InterPro"/>
</dbReference>
<dbReference type="SMART" id="SM00342">
    <property type="entry name" value="HTH_ARAC"/>
    <property type="match status" value="1"/>
</dbReference>